<dbReference type="AlphaFoldDB" id="A0A5S5D7C6"/>
<name>A0A5S5D7C6_9SPHI</name>
<dbReference type="EMBL" id="VNHX01000020">
    <property type="protein sequence ID" value="TYP91364.1"/>
    <property type="molecule type" value="Genomic_DNA"/>
</dbReference>
<sequence length="155" mass="17412">MIAAGIRCSPHKVYYTIIELKDDTSFSLVNQELIVPKSFDVPNKLKYIRKTLLDIFKEYNVVRAGIRITEHNAQSPDLYRIMLEAVIQELIASSNVEFYFTGVKGSIASKLGIGNDGAIGLYIDGSQEFNNITDWSSYSIEHRECILVGFASLNL</sequence>
<evidence type="ECO:0000313" key="1">
    <source>
        <dbReference type="EMBL" id="TYP91364.1"/>
    </source>
</evidence>
<proteinExistence type="predicted"/>
<dbReference type="RefSeq" id="WP_148909641.1">
    <property type="nucleotide sequence ID" value="NZ_VNHX01000020.1"/>
</dbReference>
<organism evidence="1 2">
    <name type="scientific">Sphingobacterium allocomposti</name>
    <dbReference type="NCBI Taxonomy" id="415956"/>
    <lineage>
        <taxon>Bacteria</taxon>
        <taxon>Pseudomonadati</taxon>
        <taxon>Bacteroidota</taxon>
        <taxon>Sphingobacteriia</taxon>
        <taxon>Sphingobacteriales</taxon>
        <taxon>Sphingobacteriaceae</taxon>
        <taxon>Sphingobacterium</taxon>
    </lineage>
</organism>
<protein>
    <submittedName>
        <fullName evidence="1">Uncharacterized protein</fullName>
    </submittedName>
</protein>
<evidence type="ECO:0000313" key="2">
    <source>
        <dbReference type="Proteomes" id="UP000325105"/>
    </source>
</evidence>
<dbReference type="OrthoDB" id="7605362at2"/>
<dbReference type="Proteomes" id="UP000325105">
    <property type="component" value="Unassembled WGS sequence"/>
</dbReference>
<comment type="caution">
    <text evidence="1">The sequence shown here is derived from an EMBL/GenBank/DDBJ whole genome shotgun (WGS) entry which is preliminary data.</text>
</comment>
<gene>
    <name evidence="1" type="ORF">BC792_12072</name>
</gene>
<keyword evidence="2" id="KW-1185">Reference proteome</keyword>
<accession>A0A5S5D7C6</accession>
<reference evidence="1 2" key="1">
    <citation type="submission" date="2019-07" db="EMBL/GenBank/DDBJ databases">
        <title>Genomic Encyclopedia of Archaeal and Bacterial Type Strains, Phase II (KMG-II): from individual species to whole genera.</title>
        <authorList>
            <person name="Goeker M."/>
        </authorList>
    </citation>
    <scope>NUCLEOTIDE SEQUENCE [LARGE SCALE GENOMIC DNA]</scope>
    <source>
        <strain evidence="1 2">DSM 18850</strain>
    </source>
</reference>